<accession>A0ABM4TWS6</accession>
<proteinExistence type="predicted"/>
<dbReference type="Proteomes" id="UP001652628">
    <property type="component" value="Chromosome 2"/>
</dbReference>
<dbReference type="Pfam" id="PF05380">
    <property type="entry name" value="Peptidase_A17"/>
    <property type="match status" value="1"/>
</dbReference>
<dbReference type="PANTHER" id="PTHR47331">
    <property type="entry name" value="PHD-TYPE DOMAIN-CONTAINING PROTEIN"/>
    <property type="match status" value="1"/>
</dbReference>
<dbReference type="RefSeq" id="XP_070854426.1">
    <property type="nucleotide sequence ID" value="XM_070998325.1"/>
</dbReference>
<protein>
    <submittedName>
        <fullName evidence="2">Uncharacterized protein</fullName>
    </submittedName>
</protein>
<organism evidence="1 2">
    <name type="scientific">Drosophila suzukii</name>
    <name type="common">Spotted-wing drosophila fruit fly</name>
    <dbReference type="NCBI Taxonomy" id="28584"/>
    <lineage>
        <taxon>Eukaryota</taxon>
        <taxon>Metazoa</taxon>
        <taxon>Ecdysozoa</taxon>
        <taxon>Arthropoda</taxon>
        <taxon>Hexapoda</taxon>
        <taxon>Insecta</taxon>
        <taxon>Pterygota</taxon>
        <taxon>Neoptera</taxon>
        <taxon>Endopterygota</taxon>
        <taxon>Diptera</taxon>
        <taxon>Brachycera</taxon>
        <taxon>Muscomorpha</taxon>
        <taxon>Ephydroidea</taxon>
        <taxon>Drosophilidae</taxon>
        <taxon>Drosophila</taxon>
        <taxon>Sophophora</taxon>
    </lineage>
</organism>
<dbReference type="InterPro" id="IPR008042">
    <property type="entry name" value="Retrotrans_Pao"/>
</dbReference>
<gene>
    <name evidence="2" type="primary">LOC139354074</name>
</gene>
<evidence type="ECO:0000313" key="1">
    <source>
        <dbReference type="Proteomes" id="UP001652628"/>
    </source>
</evidence>
<dbReference type="GeneID" id="139354074"/>
<evidence type="ECO:0000313" key="2">
    <source>
        <dbReference type="RefSeq" id="XP_070854426.1"/>
    </source>
</evidence>
<keyword evidence="1" id="KW-1185">Reference proteome</keyword>
<sequence length="396" mass="45175">MYSFSNSNSTSETSTRRTVFSEVFRIFDSLGLTAPIIMNCKMFIHDLVMRKLSWDELIPNDLGIVWGNLKNSEQRTEKLPRFVSTLHKYQSGLHGLADACKRGYGCCPYVRSVINGVETTSLLVAKSRLVPIQPLSIPKLELWAAALLNRTYQLKHKLKPYISKVYFWTDAKTVPQWLGMHSSQLPTFESDRISELQSYTHDVEWRYVSTSKNPADTISRGCSVKDLQHKMWFTGPDFLKGSESEWPCLPNPLNPPLYDNPSSNIVIPSVIDDLINRLSSYFRTLRTLSFVYRVFNRIPAARNSTVREVVHVSANELNHNQQHRFTRLYAEFIHRSTLHAGARVLLSLLREEVWNALTASTTSLVSCHTSWEISLRIDCTASAHIWCQEMSSAGPS</sequence>
<reference evidence="2" key="1">
    <citation type="submission" date="2025-08" db="UniProtKB">
        <authorList>
            <consortium name="RefSeq"/>
        </authorList>
    </citation>
    <scope>IDENTIFICATION</scope>
</reference>
<name>A0ABM4TWS6_DROSZ</name>